<dbReference type="Proteomes" id="UP001586593">
    <property type="component" value="Unassembled WGS sequence"/>
</dbReference>
<gene>
    <name evidence="1" type="ORF">VTK73DRAFT_3936</name>
</gene>
<comment type="caution">
    <text evidence="1">The sequence shown here is derived from an EMBL/GenBank/DDBJ whole genome shotgun (WGS) entry which is preliminary data.</text>
</comment>
<accession>A0ABR3VCX0</accession>
<organism evidence="1 2">
    <name type="scientific">Phialemonium thermophilum</name>
    <dbReference type="NCBI Taxonomy" id="223376"/>
    <lineage>
        <taxon>Eukaryota</taxon>
        <taxon>Fungi</taxon>
        <taxon>Dikarya</taxon>
        <taxon>Ascomycota</taxon>
        <taxon>Pezizomycotina</taxon>
        <taxon>Sordariomycetes</taxon>
        <taxon>Sordariomycetidae</taxon>
        <taxon>Cephalothecales</taxon>
        <taxon>Cephalothecaceae</taxon>
        <taxon>Phialemonium</taxon>
    </lineage>
</organism>
<reference evidence="1 2" key="1">
    <citation type="journal article" date="2024" name="Commun. Biol.">
        <title>Comparative genomic analysis of thermophilic fungi reveals convergent evolutionary adaptations and gene losses.</title>
        <authorList>
            <person name="Steindorff A.S."/>
            <person name="Aguilar-Pontes M.V."/>
            <person name="Robinson A.J."/>
            <person name="Andreopoulos B."/>
            <person name="LaButti K."/>
            <person name="Kuo A."/>
            <person name="Mondo S."/>
            <person name="Riley R."/>
            <person name="Otillar R."/>
            <person name="Haridas S."/>
            <person name="Lipzen A."/>
            <person name="Grimwood J."/>
            <person name="Schmutz J."/>
            <person name="Clum A."/>
            <person name="Reid I.D."/>
            <person name="Moisan M.C."/>
            <person name="Butler G."/>
            <person name="Nguyen T.T.M."/>
            <person name="Dewar K."/>
            <person name="Conant G."/>
            <person name="Drula E."/>
            <person name="Henrissat B."/>
            <person name="Hansel C."/>
            <person name="Singer S."/>
            <person name="Hutchinson M.I."/>
            <person name="de Vries R.P."/>
            <person name="Natvig D.O."/>
            <person name="Powell A.J."/>
            <person name="Tsang A."/>
            <person name="Grigoriev I.V."/>
        </authorList>
    </citation>
    <scope>NUCLEOTIDE SEQUENCE [LARGE SCALE GENOMIC DNA]</scope>
    <source>
        <strain evidence="1 2">ATCC 24622</strain>
    </source>
</reference>
<protein>
    <submittedName>
        <fullName evidence="1">Uncharacterized protein</fullName>
    </submittedName>
</protein>
<sequence>MLGYIYDDGVLQMGIPLIKHTSQLTLEGSHLDQRQERLTRMSTAQGFIRGVAGGHRFIASFVIDDIQYAFSGMLNPAVAEFTSREATLTYDSVEQLTSQRNFEGQVGSETVTLTIDNGPRISGPLEPPIYPASAVSGSGMWTQN</sequence>
<proteinExistence type="predicted"/>
<keyword evidence="2" id="KW-1185">Reference proteome</keyword>
<evidence type="ECO:0000313" key="2">
    <source>
        <dbReference type="Proteomes" id="UP001586593"/>
    </source>
</evidence>
<evidence type="ECO:0000313" key="1">
    <source>
        <dbReference type="EMBL" id="KAL1839709.1"/>
    </source>
</evidence>
<name>A0ABR3VCX0_9PEZI</name>
<dbReference type="EMBL" id="JAZHXJ010002298">
    <property type="protein sequence ID" value="KAL1839709.1"/>
    <property type="molecule type" value="Genomic_DNA"/>
</dbReference>